<protein>
    <submittedName>
        <fullName evidence="1">Uncharacterized protein</fullName>
    </submittedName>
</protein>
<dbReference type="AlphaFoldDB" id="A0A6G9CKP8"/>
<gene>
    <name evidence="1" type="ORF">G9444_0333</name>
</gene>
<name>A0A6G9CKP8_RHOER</name>
<evidence type="ECO:0000313" key="1">
    <source>
        <dbReference type="EMBL" id="QIP37577.1"/>
    </source>
</evidence>
<evidence type="ECO:0000313" key="2">
    <source>
        <dbReference type="Proteomes" id="UP000502345"/>
    </source>
</evidence>
<dbReference type="Proteomes" id="UP000502345">
    <property type="component" value="Chromosome"/>
</dbReference>
<sequence length="110" mass="12192">MWALLRNVIDVRTDSLVVDVAILSEEVVRCHFSKPEVFRVGEDSRCDSFDFVATEGFDLSVQGAELILGGFGAFAEVFVLGAELADVREVGAAFFAFDVVVRRLCDWWIG</sequence>
<accession>A0A6G9CKP8</accession>
<proteinExistence type="predicted"/>
<dbReference type="EMBL" id="CP050124">
    <property type="protein sequence ID" value="QIP37577.1"/>
    <property type="molecule type" value="Genomic_DNA"/>
</dbReference>
<organism evidence="1 2">
    <name type="scientific">Rhodococcus erythropolis</name>
    <name type="common">Arthrobacter picolinophilus</name>
    <dbReference type="NCBI Taxonomy" id="1833"/>
    <lineage>
        <taxon>Bacteria</taxon>
        <taxon>Bacillati</taxon>
        <taxon>Actinomycetota</taxon>
        <taxon>Actinomycetes</taxon>
        <taxon>Mycobacteriales</taxon>
        <taxon>Nocardiaceae</taxon>
        <taxon>Rhodococcus</taxon>
        <taxon>Rhodococcus erythropolis group</taxon>
    </lineage>
</organism>
<reference evidence="1 2" key="1">
    <citation type="submission" date="2020-03" db="EMBL/GenBank/DDBJ databases">
        <title>Screen low temperature-resistant strains for efficient degradation of petroleum hydrocarbons under the low temperature.</title>
        <authorList>
            <person name="Wang Y."/>
            <person name="Chen J."/>
        </authorList>
    </citation>
    <scope>NUCLEOTIDE SEQUENCE [LARGE SCALE GENOMIC DNA]</scope>
    <source>
        <strain evidence="1 2">KB1</strain>
    </source>
</reference>